<keyword evidence="3" id="KW-0378">Hydrolase</keyword>
<dbReference type="SUPFAM" id="SSF52540">
    <property type="entry name" value="P-loop containing nucleoside triphosphate hydrolases"/>
    <property type="match status" value="1"/>
</dbReference>
<comment type="catalytic activity">
    <reaction evidence="7">
        <text>ATP + H2O = ADP + phosphate + H(+)</text>
        <dbReference type="Rhea" id="RHEA:13065"/>
        <dbReference type="ChEBI" id="CHEBI:15377"/>
        <dbReference type="ChEBI" id="CHEBI:15378"/>
        <dbReference type="ChEBI" id="CHEBI:30616"/>
        <dbReference type="ChEBI" id="CHEBI:43474"/>
        <dbReference type="ChEBI" id="CHEBI:456216"/>
        <dbReference type="EC" id="3.6.4.13"/>
    </reaction>
</comment>
<dbReference type="Pfam" id="PF12513">
    <property type="entry name" value="SUV3_C"/>
    <property type="match status" value="1"/>
</dbReference>
<dbReference type="Pfam" id="PF22527">
    <property type="entry name" value="DEXQc_Suv3"/>
    <property type="match status" value="1"/>
</dbReference>
<organism evidence="10 11">
    <name type="scientific">Tepidibacter hydrothermalis</name>
    <dbReference type="NCBI Taxonomy" id="3036126"/>
    <lineage>
        <taxon>Bacteria</taxon>
        <taxon>Bacillati</taxon>
        <taxon>Bacillota</taxon>
        <taxon>Clostridia</taxon>
        <taxon>Peptostreptococcales</taxon>
        <taxon>Peptostreptococcaceae</taxon>
        <taxon>Tepidibacter</taxon>
    </lineage>
</organism>
<dbReference type="PANTHER" id="PTHR12131">
    <property type="entry name" value="ATP-DEPENDENT RNA AND DNA HELICASE"/>
    <property type="match status" value="1"/>
</dbReference>
<dbReference type="RefSeq" id="WP_277733687.1">
    <property type="nucleotide sequence ID" value="NZ_CP120733.1"/>
</dbReference>
<name>A0ABY8EIC2_9FIRM</name>
<keyword evidence="11" id="KW-1185">Reference proteome</keyword>
<evidence type="ECO:0000256" key="8">
    <source>
        <dbReference type="SAM" id="Coils"/>
    </source>
</evidence>
<evidence type="ECO:0000313" key="11">
    <source>
        <dbReference type="Proteomes" id="UP001222800"/>
    </source>
</evidence>
<dbReference type="InterPro" id="IPR050699">
    <property type="entry name" value="RNA-DNA_Helicase"/>
</dbReference>
<feature type="domain" description="Helicase C-terminal" evidence="9">
    <location>
        <begin position="298"/>
        <end position="453"/>
    </location>
</feature>
<protein>
    <recommendedName>
        <fullName evidence="1">RNA helicase</fullName>
        <ecNumber evidence="1">3.6.4.13</ecNumber>
    </recommendedName>
</protein>
<dbReference type="Gene3D" id="3.40.50.300">
    <property type="entry name" value="P-loop containing nucleotide triphosphate hydrolases"/>
    <property type="match status" value="2"/>
</dbReference>
<dbReference type="EMBL" id="CP120733">
    <property type="protein sequence ID" value="WFD11594.1"/>
    <property type="molecule type" value="Genomic_DNA"/>
</dbReference>
<accession>A0ABY8EIC2</accession>
<dbReference type="SMART" id="SM00490">
    <property type="entry name" value="HELICc"/>
    <property type="match status" value="1"/>
</dbReference>
<dbReference type="InterPro" id="IPR022192">
    <property type="entry name" value="SUV3_C"/>
</dbReference>
<dbReference type="GO" id="GO:0004386">
    <property type="term" value="F:helicase activity"/>
    <property type="evidence" value="ECO:0007669"/>
    <property type="project" value="UniProtKB-KW"/>
</dbReference>
<gene>
    <name evidence="10" type="ORF">P4S50_05825</name>
</gene>
<dbReference type="InterPro" id="IPR055206">
    <property type="entry name" value="DEXQc_SUV3"/>
</dbReference>
<reference evidence="10 11" key="1">
    <citation type="submission" date="2023-03" db="EMBL/GenBank/DDBJ databases">
        <title>Complete genome sequence of Tepidibacter sp. SWIR-1, isolated from a deep-sea hydrothermal vent.</title>
        <authorList>
            <person name="Li X."/>
        </authorList>
    </citation>
    <scope>NUCLEOTIDE SEQUENCE [LARGE SCALE GENOMIC DNA]</scope>
    <source>
        <strain evidence="10 11">SWIR-1</strain>
    </source>
</reference>
<keyword evidence="5" id="KW-0067">ATP-binding</keyword>
<evidence type="ECO:0000256" key="1">
    <source>
        <dbReference type="ARBA" id="ARBA00012552"/>
    </source>
</evidence>
<evidence type="ECO:0000313" key="10">
    <source>
        <dbReference type="EMBL" id="WFD11594.1"/>
    </source>
</evidence>
<dbReference type="InterPro" id="IPR044774">
    <property type="entry name" value="Suv3_DEXQc"/>
</dbReference>
<evidence type="ECO:0000259" key="9">
    <source>
        <dbReference type="PROSITE" id="PS51194"/>
    </source>
</evidence>
<keyword evidence="8" id="KW-0175">Coiled coil</keyword>
<dbReference type="PANTHER" id="PTHR12131:SF1">
    <property type="entry name" value="ATP-DEPENDENT RNA HELICASE SUPV3L1, MITOCHONDRIAL-RELATED"/>
    <property type="match status" value="1"/>
</dbReference>
<keyword evidence="2" id="KW-0547">Nucleotide-binding</keyword>
<keyword evidence="4 10" id="KW-0347">Helicase</keyword>
<evidence type="ECO:0000256" key="3">
    <source>
        <dbReference type="ARBA" id="ARBA00022801"/>
    </source>
</evidence>
<dbReference type="InterPro" id="IPR027417">
    <property type="entry name" value="P-loop_NTPase"/>
</dbReference>
<feature type="coiled-coil region" evidence="8">
    <location>
        <begin position="3"/>
        <end position="30"/>
    </location>
</feature>
<evidence type="ECO:0000256" key="4">
    <source>
        <dbReference type="ARBA" id="ARBA00022806"/>
    </source>
</evidence>
<evidence type="ECO:0000256" key="5">
    <source>
        <dbReference type="ARBA" id="ARBA00022840"/>
    </source>
</evidence>
<sequence>MKVSVAEKELKKLKNHIKQTEQIIKNTKINALWEHEAALRKKLKLIAEIQQIFNKKRNSTKQKEANKLYEKYEELLNYVSERLLLDYNQKNNADHKLEEIISSDYKSYKSSGLMNVLITKYIPKLINEKMDIIFPQNPKDEYKQARKIKRTIYLHLGETNTGKTYNAMQRLKKSRNGIYLAPLRILALENYERLNNEGVTCNLFTGEEEIIHQNANHISCTIEKLNINEEFETAVIDEIQMIFDEKRGAAWTKALLGLRCREIHICGALNAKKLLIDIIKDIGDDYKIKEYNRNIPLEIEEKSFRYKDVKDGDALVVFSKKRVLELALFYSNFGIKCSIIYGDLPPEVRKKQYAQFLNKETSILITTDAIGMGVNLPIKRIVFMEIKKFDGKEFRFLNSQEVKQIAGRAGRKGIYDIGYVAAYGDNYEFINESINKKDNDIEYAVLGPSEDILNIENVSLTEKLSVWSEKECNSLLYEKMDIGDYLIVLHNIRTYKLSQIDQWKLLKIPFDVDNKELMDTFISYVDEIFIAKRNELFKPMYKFESLDELEIYYQKINLYYSFGKIFRLNIDEEWIYEERKKLSEKINNLLLKI</sequence>
<dbReference type="Proteomes" id="UP001222800">
    <property type="component" value="Chromosome"/>
</dbReference>
<dbReference type="CDD" id="cd17913">
    <property type="entry name" value="DEXQc_Suv3"/>
    <property type="match status" value="1"/>
</dbReference>
<dbReference type="InterPro" id="IPR001650">
    <property type="entry name" value="Helicase_C-like"/>
</dbReference>
<dbReference type="Gene3D" id="1.20.272.40">
    <property type="match status" value="1"/>
</dbReference>
<dbReference type="EC" id="3.6.4.13" evidence="1"/>
<evidence type="ECO:0000256" key="7">
    <source>
        <dbReference type="ARBA" id="ARBA00047984"/>
    </source>
</evidence>
<dbReference type="Pfam" id="PF00271">
    <property type="entry name" value="Helicase_C"/>
    <property type="match status" value="1"/>
</dbReference>
<dbReference type="PROSITE" id="PS51194">
    <property type="entry name" value="HELICASE_CTER"/>
    <property type="match status" value="1"/>
</dbReference>
<proteinExistence type="predicted"/>
<evidence type="ECO:0000256" key="2">
    <source>
        <dbReference type="ARBA" id="ARBA00022741"/>
    </source>
</evidence>
<evidence type="ECO:0000256" key="6">
    <source>
        <dbReference type="ARBA" id="ARBA00022946"/>
    </source>
</evidence>
<keyword evidence="6" id="KW-0809">Transit peptide</keyword>